<gene>
    <name evidence="1" type="ORF">CBF27_10420</name>
</gene>
<dbReference type="EMBL" id="NGKC01000012">
    <property type="protein sequence ID" value="RSU10422.1"/>
    <property type="molecule type" value="Genomic_DNA"/>
</dbReference>
<keyword evidence="2" id="KW-1185">Reference proteome</keyword>
<sequence>MALEAMKRVKEAEDAALLHEETVKQELRDYEELLGKKLAALEEKSRQTISDRQQHAKEQAQQTIAENHLTLQAEEQAQIAEFEEKYERNKDAILSYLVERVTSAYGSQ</sequence>
<accession>A0A430AQM6</accession>
<evidence type="ECO:0000313" key="1">
    <source>
        <dbReference type="EMBL" id="RSU10422.1"/>
    </source>
</evidence>
<proteinExistence type="predicted"/>
<reference evidence="1 2" key="1">
    <citation type="submission" date="2017-05" db="EMBL/GenBank/DDBJ databases">
        <title>Vagococcus spp. assemblies.</title>
        <authorList>
            <person name="Gulvik C.A."/>
        </authorList>
    </citation>
    <scope>NUCLEOTIDE SEQUENCE [LARGE SCALE GENOMIC DNA]</scope>
    <source>
        <strain evidence="1 2">LMG 24798</strain>
    </source>
</reference>
<evidence type="ECO:0000313" key="2">
    <source>
        <dbReference type="Proteomes" id="UP000286773"/>
    </source>
</evidence>
<organism evidence="1 2">
    <name type="scientific">Vagococcus acidifermentans</name>
    <dbReference type="NCBI Taxonomy" id="564710"/>
    <lineage>
        <taxon>Bacteria</taxon>
        <taxon>Bacillati</taxon>
        <taxon>Bacillota</taxon>
        <taxon>Bacilli</taxon>
        <taxon>Lactobacillales</taxon>
        <taxon>Enterococcaceae</taxon>
        <taxon>Vagococcus</taxon>
    </lineage>
</organism>
<dbReference type="AlphaFoldDB" id="A0A430AQM6"/>
<protein>
    <submittedName>
        <fullName evidence="1">Uncharacterized protein</fullName>
    </submittedName>
</protein>
<dbReference type="Proteomes" id="UP000286773">
    <property type="component" value="Unassembled WGS sequence"/>
</dbReference>
<dbReference type="RefSeq" id="WP_126814249.1">
    <property type="nucleotide sequence ID" value="NZ_NGKC01000012.1"/>
</dbReference>
<comment type="caution">
    <text evidence="1">The sequence shown here is derived from an EMBL/GenBank/DDBJ whole genome shotgun (WGS) entry which is preliminary data.</text>
</comment>
<name>A0A430AQM6_9ENTE</name>